<dbReference type="PANTHER" id="PTHR43085:SF54">
    <property type="entry name" value="PUTATIVE-RELATED"/>
    <property type="match status" value="1"/>
</dbReference>
<gene>
    <name evidence="5" type="ORF">CHL78_003380</name>
</gene>
<evidence type="ECO:0000313" key="5">
    <source>
        <dbReference type="EMBL" id="RDY28977.1"/>
    </source>
</evidence>
<dbReference type="PANTHER" id="PTHR43085">
    <property type="entry name" value="HEXOKINASE FAMILY MEMBER"/>
    <property type="match status" value="1"/>
</dbReference>
<organism evidence="5 6">
    <name type="scientific">Romboutsia weinsteinii</name>
    <dbReference type="NCBI Taxonomy" id="2020949"/>
    <lineage>
        <taxon>Bacteria</taxon>
        <taxon>Bacillati</taxon>
        <taxon>Bacillota</taxon>
        <taxon>Clostridia</taxon>
        <taxon>Peptostreptococcales</taxon>
        <taxon>Peptostreptococcaceae</taxon>
        <taxon>Romboutsia</taxon>
    </lineage>
</organism>
<sequence length="321" mass="35416">MYKIITIGEALIDFIPNQKGCMLKEVTGFERVAGGAPANVAAAVAKLSGNAYFISQLGQDAFGDHIVDVLNEANVNTDYVLRTNKANTGLAFVSLKEDGNRDFSFYRNPSADMLLEDNQIQEEWFKDCKVLHFCSVDLVESPMKYAHKKAIEYASNNNAIISFDPNVRLPLWENHEECRSVILEFLPMSHIVKISDEELEFITGIKDESEALESLFVGNVKAVIYTKGPDGACFITRKNGIIKNVEGKGIKVKAIDTTGAGDSFIGSFLYQLGRKNINLSNIEDIDEKTLEGIIAFSNKYAADTTTKKGAISAMCTLKDLE</sequence>
<proteinExistence type="inferred from homology"/>
<dbReference type="EMBL" id="NOJY02000004">
    <property type="protein sequence ID" value="RDY28977.1"/>
    <property type="molecule type" value="Genomic_DNA"/>
</dbReference>
<dbReference type="AlphaFoldDB" id="A0A371J8H9"/>
<dbReference type="GO" id="GO:0016301">
    <property type="term" value="F:kinase activity"/>
    <property type="evidence" value="ECO:0007669"/>
    <property type="project" value="UniProtKB-KW"/>
</dbReference>
<dbReference type="Gene3D" id="3.40.1190.20">
    <property type="match status" value="1"/>
</dbReference>
<evidence type="ECO:0000256" key="1">
    <source>
        <dbReference type="ARBA" id="ARBA00010688"/>
    </source>
</evidence>
<dbReference type="CDD" id="cd01167">
    <property type="entry name" value="bac_FRK"/>
    <property type="match status" value="1"/>
</dbReference>
<dbReference type="InterPro" id="IPR050306">
    <property type="entry name" value="PfkB_Carbo_kinase"/>
</dbReference>
<dbReference type="InterPro" id="IPR011611">
    <property type="entry name" value="PfkB_dom"/>
</dbReference>
<keyword evidence="3 5" id="KW-0418">Kinase</keyword>
<dbReference type="InterPro" id="IPR029056">
    <property type="entry name" value="Ribokinase-like"/>
</dbReference>
<feature type="domain" description="Carbohydrate kinase PfkB" evidence="4">
    <location>
        <begin position="3"/>
        <end position="313"/>
    </location>
</feature>
<evidence type="ECO:0000256" key="2">
    <source>
        <dbReference type="ARBA" id="ARBA00022679"/>
    </source>
</evidence>
<dbReference type="PROSITE" id="PS00583">
    <property type="entry name" value="PFKB_KINASES_1"/>
    <property type="match status" value="1"/>
</dbReference>
<dbReference type="InterPro" id="IPR002173">
    <property type="entry name" value="Carboh/pur_kinase_PfkB_CS"/>
</dbReference>
<dbReference type="OrthoDB" id="9813569at2"/>
<accession>A0A371J8H9</accession>
<comment type="caution">
    <text evidence="5">The sequence shown here is derived from an EMBL/GenBank/DDBJ whole genome shotgun (WGS) entry which is preliminary data.</text>
</comment>
<comment type="similarity">
    <text evidence="1">Belongs to the carbohydrate kinase PfkB family.</text>
</comment>
<dbReference type="RefSeq" id="WP_094368729.1">
    <property type="nucleotide sequence ID" value="NZ_NOJY02000004.1"/>
</dbReference>
<dbReference type="Pfam" id="PF00294">
    <property type="entry name" value="PfkB"/>
    <property type="match status" value="1"/>
</dbReference>
<evidence type="ECO:0000256" key="3">
    <source>
        <dbReference type="ARBA" id="ARBA00022777"/>
    </source>
</evidence>
<dbReference type="Proteomes" id="UP000215694">
    <property type="component" value="Unassembled WGS sequence"/>
</dbReference>
<protein>
    <submittedName>
        <fullName evidence="5">Carbohydrate kinase</fullName>
    </submittedName>
</protein>
<reference evidence="5 6" key="1">
    <citation type="journal article" date="2017" name="Genome Announc.">
        <title>Draft Genome Sequence of Romboutsia weinsteinii sp. nov. Strain CCRI-19649(T) Isolated from Surface Water.</title>
        <authorList>
            <person name="Maheux A.F."/>
            <person name="Boudreau D.K."/>
            <person name="Berube E."/>
            <person name="Boissinot M."/>
            <person name="Cantin P."/>
            <person name="Raymond F."/>
            <person name="Corbeil J."/>
            <person name="Omar R.F."/>
            <person name="Bergeron M.G."/>
        </authorList>
    </citation>
    <scope>NUCLEOTIDE SEQUENCE [LARGE SCALE GENOMIC DNA]</scope>
    <source>
        <strain evidence="5 6">CCRI-19649</strain>
    </source>
</reference>
<evidence type="ECO:0000313" key="6">
    <source>
        <dbReference type="Proteomes" id="UP000215694"/>
    </source>
</evidence>
<keyword evidence="2" id="KW-0808">Transferase</keyword>
<evidence type="ECO:0000259" key="4">
    <source>
        <dbReference type="Pfam" id="PF00294"/>
    </source>
</evidence>
<name>A0A371J8H9_9FIRM</name>
<keyword evidence="6" id="KW-1185">Reference proteome</keyword>
<dbReference type="SUPFAM" id="SSF53613">
    <property type="entry name" value="Ribokinase-like"/>
    <property type="match status" value="1"/>
</dbReference>